<dbReference type="InterPro" id="IPR013325">
    <property type="entry name" value="RNA_pol_sigma_r2"/>
</dbReference>
<evidence type="ECO:0000256" key="2">
    <source>
        <dbReference type="ARBA" id="ARBA00023015"/>
    </source>
</evidence>
<dbReference type="InterPro" id="IPR014327">
    <property type="entry name" value="RNA_pol_sigma70_bacteroid"/>
</dbReference>
<dbReference type="Proteomes" id="UP000278351">
    <property type="component" value="Unassembled WGS sequence"/>
</dbReference>
<dbReference type="Pfam" id="PF08281">
    <property type="entry name" value="Sigma70_r4_2"/>
    <property type="match status" value="1"/>
</dbReference>
<dbReference type="InterPro" id="IPR036388">
    <property type="entry name" value="WH-like_DNA-bd_sf"/>
</dbReference>
<keyword evidence="4" id="KW-0804">Transcription</keyword>
<evidence type="ECO:0000259" key="5">
    <source>
        <dbReference type="Pfam" id="PF04542"/>
    </source>
</evidence>
<evidence type="ECO:0000256" key="1">
    <source>
        <dbReference type="ARBA" id="ARBA00010641"/>
    </source>
</evidence>
<keyword evidence="2" id="KW-0805">Transcription regulation</keyword>
<proteinExistence type="inferred from homology"/>
<dbReference type="InterPro" id="IPR007627">
    <property type="entry name" value="RNA_pol_sigma70_r2"/>
</dbReference>
<dbReference type="PANTHER" id="PTHR43133:SF46">
    <property type="entry name" value="RNA POLYMERASE SIGMA-70 FACTOR ECF SUBFAMILY"/>
    <property type="match status" value="1"/>
</dbReference>
<dbReference type="OrthoDB" id="799938at2"/>
<keyword evidence="3" id="KW-0731">Sigma factor</keyword>
<feature type="domain" description="RNA polymerase sigma factor 70 region 4 type 2" evidence="6">
    <location>
        <begin position="124"/>
        <end position="174"/>
    </location>
</feature>
<dbReference type="RefSeq" id="WP_123848267.1">
    <property type="nucleotide sequence ID" value="NZ_RPDH01000002.1"/>
</dbReference>
<feature type="domain" description="RNA polymerase sigma-70 region 2" evidence="5">
    <location>
        <begin position="25"/>
        <end position="89"/>
    </location>
</feature>
<keyword evidence="8" id="KW-1185">Reference proteome</keyword>
<dbReference type="AlphaFoldDB" id="A0A3N4PR89"/>
<dbReference type="EMBL" id="RPDH01000002">
    <property type="protein sequence ID" value="RPE09269.1"/>
    <property type="molecule type" value="Genomic_DNA"/>
</dbReference>
<organism evidence="7 8">
    <name type="scientific">Chitinophaga lutea</name>
    <dbReference type="NCBI Taxonomy" id="2488634"/>
    <lineage>
        <taxon>Bacteria</taxon>
        <taxon>Pseudomonadati</taxon>
        <taxon>Bacteroidota</taxon>
        <taxon>Chitinophagia</taxon>
        <taxon>Chitinophagales</taxon>
        <taxon>Chitinophagaceae</taxon>
        <taxon>Chitinophaga</taxon>
    </lineage>
</organism>
<evidence type="ECO:0000256" key="4">
    <source>
        <dbReference type="ARBA" id="ARBA00023163"/>
    </source>
</evidence>
<dbReference type="InterPro" id="IPR039425">
    <property type="entry name" value="RNA_pol_sigma-70-like"/>
</dbReference>
<evidence type="ECO:0000256" key="3">
    <source>
        <dbReference type="ARBA" id="ARBA00023082"/>
    </source>
</evidence>
<accession>A0A3N4PR89</accession>
<dbReference type="Gene3D" id="1.10.1740.10">
    <property type="match status" value="1"/>
</dbReference>
<dbReference type="Pfam" id="PF04542">
    <property type="entry name" value="Sigma70_r2"/>
    <property type="match status" value="1"/>
</dbReference>
<gene>
    <name evidence="7" type="ORF">EGT74_19920</name>
</gene>
<protein>
    <submittedName>
        <fullName evidence="7">RNA polymerase sigma-70 factor</fullName>
    </submittedName>
</protein>
<comment type="similarity">
    <text evidence="1">Belongs to the sigma-70 factor family. ECF subfamily.</text>
</comment>
<dbReference type="NCBIfam" id="TIGR02985">
    <property type="entry name" value="Sig70_bacteroi1"/>
    <property type="match status" value="1"/>
</dbReference>
<dbReference type="SUPFAM" id="SSF88946">
    <property type="entry name" value="Sigma2 domain of RNA polymerase sigma factors"/>
    <property type="match status" value="1"/>
</dbReference>
<dbReference type="NCBIfam" id="TIGR02937">
    <property type="entry name" value="sigma70-ECF"/>
    <property type="match status" value="1"/>
</dbReference>
<evidence type="ECO:0000313" key="8">
    <source>
        <dbReference type="Proteomes" id="UP000278351"/>
    </source>
</evidence>
<dbReference type="SUPFAM" id="SSF88659">
    <property type="entry name" value="Sigma3 and sigma4 domains of RNA polymerase sigma factors"/>
    <property type="match status" value="1"/>
</dbReference>
<dbReference type="PANTHER" id="PTHR43133">
    <property type="entry name" value="RNA POLYMERASE ECF-TYPE SIGMA FACTO"/>
    <property type="match status" value="1"/>
</dbReference>
<dbReference type="GO" id="GO:0016987">
    <property type="term" value="F:sigma factor activity"/>
    <property type="evidence" value="ECO:0007669"/>
    <property type="project" value="UniProtKB-KW"/>
</dbReference>
<dbReference type="InterPro" id="IPR013249">
    <property type="entry name" value="RNA_pol_sigma70_r4_t2"/>
</dbReference>
<name>A0A3N4PR89_9BACT</name>
<evidence type="ECO:0000259" key="6">
    <source>
        <dbReference type="Pfam" id="PF08281"/>
    </source>
</evidence>
<dbReference type="InterPro" id="IPR014284">
    <property type="entry name" value="RNA_pol_sigma-70_dom"/>
</dbReference>
<sequence>MESAYKEKELLQRASAGDEAAFAALFRLYRHKLYGFLLRATGSPETTEDVIQDVFLKLWKDRENLLHIEQFGGYVYRMAQNRVINSLKRMAKETLILEELGKAQVQAVSSAEEQLSEKEAQHHLHTALDKLTPKQKLVFTLSREQGLKHDEIAAFLNISPSTVNNHMIEALRQLRQQLTASPEACTLLLFMLVFLP</sequence>
<dbReference type="InterPro" id="IPR013324">
    <property type="entry name" value="RNA_pol_sigma_r3/r4-like"/>
</dbReference>
<dbReference type="GO" id="GO:0006352">
    <property type="term" value="P:DNA-templated transcription initiation"/>
    <property type="evidence" value="ECO:0007669"/>
    <property type="project" value="InterPro"/>
</dbReference>
<dbReference type="GO" id="GO:0003677">
    <property type="term" value="F:DNA binding"/>
    <property type="evidence" value="ECO:0007669"/>
    <property type="project" value="InterPro"/>
</dbReference>
<dbReference type="Gene3D" id="1.10.10.10">
    <property type="entry name" value="Winged helix-like DNA-binding domain superfamily/Winged helix DNA-binding domain"/>
    <property type="match status" value="1"/>
</dbReference>
<evidence type="ECO:0000313" key="7">
    <source>
        <dbReference type="EMBL" id="RPE09269.1"/>
    </source>
</evidence>
<reference evidence="7 8" key="1">
    <citation type="submission" date="2018-11" db="EMBL/GenBank/DDBJ databases">
        <title>Chitinophaga lutea sp.nov., isolate from arsenic contaminated soil.</title>
        <authorList>
            <person name="Zong Y."/>
        </authorList>
    </citation>
    <scope>NUCLEOTIDE SEQUENCE [LARGE SCALE GENOMIC DNA]</scope>
    <source>
        <strain evidence="7 8">ZY74</strain>
    </source>
</reference>
<dbReference type="CDD" id="cd06171">
    <property type="entry name" value="Sigma70_r4"/>
    <property type="match status" value="1"/>
</dbReference>
<comment type="caution">
    <text evidence="7">The sequence shown here is derived from an EMBL/GenBank/DDBJ whole genome shotgun (WGS) entry which is preliminary data.</text>
</comment>